<feature type="compositionally biased region" description="Basic and acidic residues" evidence="1">
    <location>
        <begin position="170"/>
        <end position="184"/>
    </location>
</feature>
<keyword evidence="3" id="KW-1185">Reference proteome</keyword>
<evidence type="ECO:0000313" key="3">
    <source>
        <dbReference type="Proteomes" id="UP001244427"/>
    </source>
</evidence>
<sequence length="184" mass="20312">MFDQARSVYLDYRSAVAEVQVEIFDGEWVIDEYGDSPDACGADGYQFSFGRSTPEGWKIDGTPSEAADRLAKWLDENGWSEIKKRTYSDGIADVVVEAERPDAHVGHLTVDISPGELYDSTTIYVDSTCEPGDSQELAELLRPGVLTGTSAESNGDRTAERPGDEPSFGRNDDGTPRYWNDKDK</sequence>
<dbReference type="EMBL" id="JAUSXV010000001">
    <property type="protein sequence ID" value="MDQ0647496.1"/>
    <property type="molecule type" value="Genomic_DNA"/>
</dbReference>
<evidence type="ECO:0000256" key="1">
    <source>
        <dbReference type="SAM" id="MobiDB-lite"/>
    </source>
</evidence>
<evidence type="ECO:0000313" key="2">
    <source>
        <dbReference type="EMBL" id="MDQ0647496.1"/>
    </source>
</evidence>
<comment type="caution">
    <text evidence="2">The sequence shown here is derived from an EMBL/GenBank/DDBJ whole genome shotgun (WGS) entry which is preliminary data.</text>
</comment>
<feature type="region of interest" description="Disordered" evidence="1">
    <location>
        <begin position="143"/>
        <end position="184"/>
    </location>
</feature>
<name>A0AAW8EVZ6_9MICO</name>
<dbReference type="AlphaFoldDB" id="A0AAW8EVZ6"/>
<reference evidence="2 3" key="1">
    <citation type="submission" date="2023-07" db="EMBL/GenBank/DDBJ databases">
        <title>Comparative genomics of wheat-associated soil bacteria to identify genetic determinants of phenazine resistance.</title>
        <authorList>
            <person name="Mouncey N."/>
        </authorList>
    </citation>
    <scope>NUCLEOTIDE SEQUENCE [LARGE SCALE GENOMIC DNA]</scope>
    <source>
        <strain evidence="2 3">W4I9-1</strain>
    </source>
</reference>
<dbReference type="RefSeq" id="WP_307295434.1">
    <property type="nucleotide sequence ID" value="NZ_JAUSXV010000001.1"/>
</dbReference>
<protein>
    <submittedName>
        <fullName evidence="2">Uncharacterized protein</fullName>
    </submittedName>
</protein>
<proteinExistence type="predicted"/>
<gene>
    <name evidence="2" type="ORF">QFZ53_001692</name>
</gene>
<dbReference type="Proteomes" id="UP001244427">
    <property type="component" value="Unassembled WGS sequence"/>
</dbReference>
<feature type="compositionally biased region" description="Basic and acidic residues" evidence="1">
    <location>
        <begin position="154"/>
        <end position="164"/>
    </location>
</feature>
<organism evidence="2 3">
    <name type="scientific">Microbacterium natoriense</name>
    <dbReference type="NCBI Taxonomy" id="284570"/>
    <lineage>
        <taxon>Bacteria</taxon>
        <taxon>Bacillati</taxon>
        <taxon>Actinomycetota</taxon>
        <taxon>Actinomycetes</taxon>
        <taxon>Micrococcales</taxon>
        <taxon>Microbacteriaceae</taxon>
        <taxon>Microbacterium</taxon>
    </lineage>
</organism>
<accession>A0AAW8EVZ6</accession>